<dbReference type="Pfam" id="PF03302">
    <property type="entry name" value="VSP"/>
    <property type="match status" value="1"/>
</dbReference>
<feature type="domain" description="EGF-like" evidence="1">
    <location>
        <begin position="93"/>
        <end position="130"/>
    </location>
</feature>
<dbReference type="EMBL" id="AHHH01000403">
    <property type="protein sequence ID" value="ESU39935.1"/>
    <property type="molecule type" value="Genomic_DNA"/>
</dbReference>
<dbReference type="AlphaFoldDB" id="V6TSD1"/>
<dbReference type="Gene3D" id="2.10.220.10">
    <property type="entry name" value="Hormone Receptor, Insulin-like Growth Factor Receptor 1, Chain A, domain 2"/>
    <property type="match status" value="1"/>
</dbReference>
<accession>V6TSD1</accession>
<protein>
    <submittedName>
        <fullName evidence="2">Variant-specific surface protein</fullName>
    </submittedName>
</protein>
<reference evidence="3" key="1">
    <citation type="submission" date="2012-02" db="EMBL/GenBank/DDBJ databases">
        <title>Genome sequencing of Giardia lamblia Genotypes A2 and B isolates (DH and GS) and comparative analysis with the genomes of Genotypes A1 and E (WB and Pig).</title>
        <authorList>
            <person name="Adam R."/>
            <person name="Dahlstrom E."/>
            <person name="Martens C."/>
            <person name="Bruno D."/>
            <person name="Barbian K."/>
            <person name="Porcella S.F."/>
            <person name="Nash T."/>
        </authorList>
    </citation>
    <scope>NUCLEOTIDE SEQUENCE</scope>
    <source>
        <strain evidence="3">GS</strain>
    </source>
</reference>
<dbReference type="InterPro" id="IPR052798">
    <property type="entry name" value="Giardia_VSA"/>
</dbReference>
<dbReference type="SUPFAM" id="SSF57184">
    <property type="entry name" value="Growth factor receptor domain"/>
    <property type="match status" value="4"/>
</dbReference>
<organism evidence="2 3">
    <name type="scientific">Giardia intestinalis</name>
    <name type="common">Giardia lamblia</name>
    <dbReference type="NCBI Taxonomy" id="5741"/>
    <lineage>
        <taxon>Eukaryota</taxon>
        <taxon>Metamonada</taxon>
        <taxon>Diplomonadida</taxon>
        <taxon>Hexamitidae</taxon>
        <taxon>Giardiinae</taxon>
        <taxon>Giardia</taxon>
    </lineage>
</organism>
<dbReference type="InterPro" id="IPR009030">
    <property type="entry name" value="Growth_fac_rcpt_cys_sf"/>
</dbReference>
<gene>
    <name evidence="2" type="ORF">GSB_155437</name>
</gene>
<feature type="domain" description="EGF-like" evidence="1">
    <location>
        <begin position="353"/>
        <end position="391"/>
    </location>
</feature>
<dbReference type="SMART" id="SM00181">
    <property type="entry name" value="EGF"/>
    <property type="match status" value="4"/>
</dbReference>
<dbReference type="PANTHER" id="PTHR23275">
    <property type="entry name" value="CABRIOLET.-RELATED"/>
    <property type="match status" value="1"/>
</dbReference>
<proteinExistence type="predicted"/>
<dbReference type="VEuPathDB" id="GiardiaDB:GL50581_620"/>
<evidence type="ECO:0000313" key="3">
    <source>
        <dbReference type="Proteomes" id="UP000018040"/>
    </source>
</evidence>
<evidence type="ECO:0000259" key="1">
    <source>
        <dbReference type="SMART" id="SM00181"/>
    </source>
</evidence>
<dbReference type="CDD" id="cd00064">
    <property type="entry name" value="FU"/>
    <property type="match status" value="1"/>
</dbReference>
<comment type="caution">
    <text evidence="2">The sequence shown here is derived from an EMBL/GenBank/DDBJ whole genome shotgun (WGS) entry which is preliminary data.</text>
</comment>
<feature type="domain" description="EGF-like" evidence="1">
    <location>
        <begin position="393"/>
        <end position="432"/>
    </location>
</feature>
<dbReference type="PANTHER" id="PTHR23275:SF100">
    <property type="entry name" value="EGF-LIKE DOMAIN-CONTAINING PROTEIN"/>
    <property type="match status" value="1"/>
</dbReference>
<evidence type="ECO:0000313" key="2">
    <source>
        <dbReference type="EMBL" id="ESU39935.1"/>
    </source>
</evidence>
<dbReference type="SMART" id="SM00261">
    <property type="entry name" value="FU"/>
    <property type="match status" value="4"/>
</dbReference>
<dbReference type="InterPro" id="IPR006212">
    <property type="entry name" value="Furin_repeat"/>
</dbReference>
<dbReference type="InterPro" id="IPR000742">
    <property type="entry name" value="EGF"/>
</dbReference>
<dbReference type="VEuPathDB" id="GiardiaDB:QR46_4315"/>
<dbReference type="Proteomes" id="UP000018040">
    <property type="component" value="Unassembled WGS sequence"/>
</dbReference>
<dbReference type="InterPro" id="IPR005127">
    <property type="entry name" value="Giardia_VSP"/>
</dbReference>
<dbReference type="VEuPathDB" id="GiardiaDB:DHA2_151778"/>
<reference evidence="2 3" key="2">
    <citation type="journal article" date="2013" name="Genome Biol. Evol.">
        <title>Genome sequencing of Giardia lamblia genotypes A2 and B isolates (DH and GS) and comparative analysis with the genomes of genotypes A1 and E (WB and Pig).</title>
        <authorList>
            <person name="Adam R.D."/>
            <person name="Dahlstrom E.W."/>
            <person name="Martens C.A."/>
            <person name="Bruno D.P."/>
            <person name="Barbian K.D."/>
            <person name="Ricklefs S.M."/>
            <person name="Hernandez M.M."/>
            <person name="Narla N.P."/>
            <person name="Patel R.B."/>
            <person name="Porcella S.F."/>
            <person name="Nash T.E."/>
        </authorList>
    </citation>
    <scope>NUCLEOTIDE SEQUENCE [LARGE SCALE GENOMIC DNA]</scope>
    <source>
        <strain evidence="2 3">GS</strain>
    </source>
</reference>
<sequence length="641" mass="66401">MSVCRVGGRTRTPVTACARLHLEAHRRDSGGLAAVVHPSNDMDLHPPLGECYNVSTAGSGVCREARDGACVMYKEEVRAETKEQVKMREGSTGCTANGDNNCQTCDVTINGKTYCSQCKANYVPIDGTCVDESGQDAKCTTTTKGACTQCGNGYFLHRGGCYLQTATPGSTICTNQTTAGVCGTCNTDNGYFRNPEAAATADSCISCGDVTGVAVSDKTYKGVADCAKCNGAELQSGASGIAKCTECVTDLYLKTEASDTSCISAKDCNTGYFPTTDTTDSKKKCLACNTADKGGIDGCSACELLPSTTRASTVLISCSACSKNNLSPLKNECMQNCPAGTYETGSINKVCTPCHTSCASCESNANQDSCTACYPGYVLSKTDSLNTGTCIPECTGRYAENCEANQCTAVLGGSKYCSKCKSGYVPVDGLCVLATTRAPTGCTPGEGVCSSCTRTYFLQSGGCYNTQALPGMAVCTAASNGQCTTCANGQQYTNNNCPACAEGRAKCQSSTSTCTACLAGYYKTFTDKCVNCSKNSTNGGTNIQGIKDCMNCILSSDDQGPVTCCPKIDSCTIDTRGDGVDKNIFSTSVVTCVSSLGTLTIGGLAGFFVNDRPVAIAGGDLLEETDLSTVYESASLCNAPT</sequence>
<name>V6TSD1_GIAIN</name>
<feature type="domain" description="EGF-like" evidence="1">
    <location>
        <begin position="485"/>
        <end position="530"/>
    </location>
</feature>